<evidence type="ECO:0000256" key="2">
    <source>
        <dbReference type="ARBA" id="ARBA00022801"/>
    </source>
</evidence>
<sequence>MAEAVIPSVVTITSEKVIQPRENMAPFANDPFFQRFFGGRSMRPYRQQGLGSGVIVDASGHILTNNHVIRDADELTVILHDGTELEAEVVGADARTDLAVLKVDAEGLRPIQFGDSDAIRIGEWVMAVGSPFSANLQATTTAGIVSAVGRHGMRLSDYEDFIQTDAAINPGNSGGALVNLDGELIGINSAIASRAGGSNGIGFSIPANLAKGVMNDLMEKGRVTRGYLGVGIQTVTADLAEAMDLEKKGGV</sequence>
<dbReference type="InterPro" id="IPR009003">
    <property type="entry name" value="Peptidase_S1_PA"/>
</dbReference>
<dbReference type="GO" id="GO:0006508">
    <property type="term" value="P:proteolysis"/>
    <property type="evidence" value="ECO:0007669"/>
    <property type="project" value="UniProtKB-KW"/>
</dbReference>
<protein>
    <recommendedName>
        <fullName evidence="4">PDZ domain-containing protein</fullName>
    </recommendedName>
</protein>
<dbReference type="PANTHER" id="PTHR43343:SF3">
    <property type="entry name" value="PROTEASE DO-LIKE 8, CHLOROPLASTIC"/>
    <property type="match status" value="1"/>
</dbReference>
<organism evidence="3">
    <name type="scientific">marine sediment metagenome</name>
    <dbReference type="NCBI Taxonomy" id="412755"/>
    <lineage>
        <taxon>unclassified sequences</taxon>
        <taxon>metagenomes</taxon>
        <taxon>ecological metagenomes</taxon>
    </lineage>
</organism>
<keyword evidence="1" id="KW-0645">Protease</keyword>
<dbReference type="SUPFAM" id="SSF50494">
    <property type="entry name" value="Trypsin-like serine proteases"/>
    <property type="match status" value="1"/>
</dbReference>
<comment type="caution">
    <text evidence="3">The sequence shown here is derived from an EMBL/GenBank/DDBJ whole genome shotgun (WGS) entry which is preliminary data.</text>
</comment>
<evidence type="ECO:0000256" key="1">
    <source>
        <dbReference type="ARBA" id="ARBA00022670"/>
    </source>
</evidence>
<dbReference type="InterPro" id="IPR001940">
    <property type="entry name" value="Peptidase_S1C"/>
</dbReference>
<gene>
    <name evidence="3" type="ORF">S01H1_65553</name>
</gene>
<dbReference type="PRINTS" id="PR00834">
    <property type="entry name" value="PROTEASES2C"/>
</dbReference>
<evidence type="ECO:0000313" key="3">
    <source>
        <dbReference type="EMBL" id="GAG38001.1"/>
    </source>
</evidence>
<evidence type="ECO:0008006" key="4">
    <source>
        <dbReference type="Google" id="ProtNLM"/>
    </source>
</evidence>
<dbReference type="PANTHER" id="PTHR43343">
    <property type="entry name" value="PEPTIDASE S12"/>
    <property type="match status" value="1"/>
</dbReference>
<keyword evidence="2" id="KW-0378">Hydrolase</keyword>
<reference evidence="3" key="1">
    <citation type="journal article" date="2014" name="Front. Microbiol.">
        <title>High frequency of phylogenetically diverse reductive dehalogenase-homologous genes in deep subseafloor sedimentary metagenomes.</title>
        <authorList>
            <person name="Kawai M."/>
            <person name="Futagami T."/>
            <person name="Toyoda A."/>
            <person name="Takaki Y."/>
            <person name="Nishi S."/>
            <person name="Hori S."/>
            <person name="Arai W."/>
            <person name="Tsubouchi T."/>
            <person name="Morono Y."/>
            <person name="Uchiyama I."/>
            <person name="Ito T."/>
            <person name="Fujiyama A."/>
            <person name="Inagaki F."/>
            <person name="Takami H."/>
        </authorList>
    </citation>
    <scope>NUCLEOTIDE SEQUENCE</scope>
    <source>
        <strain evidence="3">Expedition CK06-06</strain>
    </source>
</reference>
<dbReference type="InterPro" id="IPR051201">
    <property type="entry name" value="Chloro_Bact_Ser_Proteases"/>
</dbReference>
<dbReference type="Pfam" id="PF13365">
    <property type="entry name" value="Trypsin_2"/>
    <property type="match status" value="1"/>
</dbReference>
<name>X0YMT4_9ZZZZ</name>
<dbReference type="GO" id="GO:0004252">
    <property type="term" value="F:serine-type endopeptidase activity"/>
    <property type="evidence" value="ECO:0007669"/>
    <property type="project" value="InterPro"/>
</dbReference>
<dbReference type="Gene3D" id="2.40.10.120">
    <property type="match status" value="1"/>
</dbReference>
<dbReference type="AlphaFoldDB" id="X0YMT4"/>
<dbReference type="EMBL" id="BARS01043285">
    <property type="protein sequence ID" value="GAG38001.1"/>
    <property type="molecule type" value="Genomic_DNA"/>
</dbReference>
<accession>X0YMT4</accession>
<feature type="non-terminal residue" evidence="3">
    <location>
        <position position="251"/>
    </location>
</feature>
<proteinExistence type="predicted"/>